<sequence>MTGIGEPLLRGAAGVSASAHAHLVALGRGIERADATARILEAHLLLAQEHPLPDMADAGVVLRACGVDRAADDGLSRRAAIDLLTADRAHPASIPHALVEARDAARLARDALPAELYDMLVATRARLPRKVVEPRVGDFLAWVRERSALAVGLVESAVARDGAFELIALGRRLERAAATARLLTAHADDAEAGPGWMFVLRSAGAHEAHVRAHRGAPTASAAIELLALDERFPRSVAHGLVHAEQSLRALGVEGGATGLAESRRAAATLSRLVEAAAAADADRVLPRRASALRSLHGAVEQATREILLVLD</sequence>
<dbReference type="RefSeq" id="WP_182491443.1">
    <property type="nucleotide sequence ID" value="NZ_BAAAOV010000012.1"/>
</dbReference>
<dbReference type="AlphaFoldDB" id="A0A839E821"/>
<keyword evidence="3" id="KW-1185">Reference proteome</keyword>
<dbReference type="Proteomes" id="UP000585905">
    <property type="component" value="Unassembled WGS sequence"/>
</dbReference>
<accession>A0A839E821</accession>
<evidence type="ECO:0000259" key="1">
    <source>
        <dbReference type="Pfam" id="PF04168"/>
    </source>
</evidence>
<dbReference type="InterPro" id="IPR007296">
    <property type="entry name" value="DUF403"/>
</dbReference>
<organism evidence="2 3">
    <name type="scientific">Microcella alkalica</name>
    <dbReference type="NCBI Taxonomy" id="355930"/>
    <lineage>
        <taxon>Bacteria</taxon>
        <taxon>Bacillati</taxon>
        <taxon>Actinomycetota</taxon>
        <taxon>Actinomycetes</taxon>
        <taxon>Micrococcales</taxon>
        <taxon>Microbacteriaceae</taxon>
        <taxon>Microcella</taxon>
    </lineage>
</organism>
<dbReference type="EMBL" id="JACGWX010000006">
    <property type="protein sequence ID" value="MBA8848671.1"/>
    <property type="molecule type" value="Genomic_DNA"/>
</dbReference>
<feature type="domain" description="DUF403" evidence="1">
    <location>
        <begin position="26"/>
        <end position="301"/>
    </location>
</feature>
<evidence type="ECO:0000313" key="3">
    <source>
        <dbReference type="Proteomes" id="UP000585905"/>
    </source>
</evidence>
<dbReference type="Pfam" id="PF04168">
    <property type="entry name" value="Alpha-E"/>
    <property type="match status" value="1"/>
</dbReference>
<gene>
    <name evidence="2" type="ORF">FHX53_002281</name>
</gene>
<dbReference type="InterPro" id="IPR051680">
    <property type="entry name" value="ATP-dep_Glu-Cys_Ligase-2"/>
</dbReference>
<dbReference type="PANTHER" id="PTHR34595">
    <property type="entry name" value="BLR5612 PROTEIN"/>
    <property type="match status" value="1"/>
</dbReference>
<evidence type="ECO:0000313" key="2">
    <source>
        <dbReference type="EMBL" id="MBA8848671.1"/>
    </source>
</evidence>
<name>A0A839E821_9MICO</name>
<dbReference type="PANTHER" id="PTHR34595:SF7">
    <property type="entry name" value="SLL1039 PROTEIN"/>
    <property type="match status" value="1"/>
</dbReference>
<protein>
    <submittedName>
        <fullName evidence="2">Putative alpha-E superfamily protein</fullName>
    </submittedName>
</protein>
<reference evidence="2 3" key="1">
    <citation type="submission" date="2020-07" db="EMBL/GenBank/DDBJ databases">
        <title>Sequencing the genomes of 1000 actinobacteria strains.</title>
        <authorList>
            <person name="Klenk H.-P."/>
        </authorList>
    </citation>
    <scope>NUCLEOTIDE SEQUENCE [LARGE SCALE GENOMIC DNA]</scope>
    <source>
        <strain evidence="2 3">DSM 19663</strain>
    </source>
</reference>
<comment type="caution">
    <text evidence="2">The sequence shown here is derived from an EMBL/GenBank/DDBJ whole genome shotgun (WGS) entry which is preliminary data.</text>
</comment>
<proteinExistence type="predicted"/>